<feature type="non-terminal residue" evidence="2">
    <location>
        <position position="352"/>
    </location>
</feature>
<feature type="region of interest" description="Disordered" evidence="1">
    <location>
        <begin position="285"/>
        <end position="321"/>
    </location>
</feature>
<organism evidence="2 3">
    <name type="scientific">Streblomastix strix</name>
    <dbReference type="NCBI Taxonomy" id="222440"/>
    <lineage>
        <taxon>Eukaryota</taxon>
        <taxon>Metamonada</taxon>
        <taxon>Preaxostyla</taxon>
        <taxon>Oxymonadida</taxon>
        <taxon>Streblomastigidae</taxon>
        <taxon>Streblomastix</taxon>
    </lineage>
</organism>
<sequence>MSLPQLATAIRSTDRNVLIPALKSILYIVVHQPENMEAVYENIDVGILDKLVGSGEENEVYILSTTILHVVGSSNEKRSRLGSKALCDLIEDNEGIRNSLLNTGFIQIVLHSIKADTAEELKASTSKFTMTTFQSDQSISFPSFASTDSFSLTQLSSGSGISTPVFVKVGLLNVVLKLTQLGYGLESLGILIPVLEKLKHSKDEHLKRVSNNLLQILYSQRIGVHGAAAGKTKDVIVCELEEQIRRKTEEIQKKEEEKQRMATELMRIKDDKYDIEEENRKLKAENEQLKSRDKHRYTSVKPNYSCDTARSTESNNNSFRQQQVQESVRMPMSHLNESSMTTGQLEALQIYH</sequence>
<proteinExistence type="predicted"/>
<dbReference type="InterPro" id="IPR016024">
    <property type="entry name" value="ARM-type_fold"/>
</dbReference>
<comment type="caution">
    <text evidence="2">The sequence shown here is derived from an EMBL/GenBank/DDBJ whole genome shotgun (WGS) entry which is preliminary data.</text>
</comment>
<name>A0A5J4UGA3_9EUKA</name>
<evidence type="ECO:0000313" key="3">
    <source>
        <dbReference type="Proteomes" id="UP000324800"/>
    </source>
</evidence>
<dbReference type="AlphaFoldDB" id="A0A5J4UGA3"/>
<accession>A0A5J4UGA3</accession>
<gene>
    <name evidence="2" type="ORF">EZS28_035918</name>
</gene>
<evidence type="ECO:0000313" key="2">
    <source>
        <dbReference type="EMBL" id="KAA6368555.1"/>
    </source>
</evidence>
<dbReference type="Gene3D" id="1.25.10.10">
    <property type="entry name" value="Leucine-rich Repeat Variant"/>
    <property type="match status" value="1"/>
</dbReference>
<dbReference type="OrthoDB" id="195736at2759"/>
<feature type="compositionally biased region" description="Polar residues" evidence="1">
    <location>
        <begin position="300"/>
        <end position="321"/>
    </location>
</feature>
<reference evidence="2 3" key="1">
    <citation type="submission" date="2019-03" db="EMBL/GenBank/DDBJ databases">
        <title>Single cell metagenomics reveals metabolic interactions within the superorganism composed of flagellate Streblomastix strix and complex community of Bacteroidetes bacteria on its surface.</title>
        <authorList>
            <person name="Treitli S.C."/>
            <person name="Kolisko M."/>
            <person name="Husnik F."/>
            <person name="Keeling P."/>
            <person name="Hampl V."/>
        </authorList>
    </citation>
    <scope>NUCLEOTIDE SEQUENCE [LARGE SCALE GENOMIC DNA]</scope>
    <source>
        <strain evidence="2">ST1C</strain>
    </source>
</reference>
<dbReference type="InterPro" id="IPR011989">
    <property type="entry name" value="ARM-like"/>
</dbReference>
<dbReference type="SUPFAM" id="SSF48371">
    <property type="entry name" value="ARM repeat"/>
    <property type="match status" value="1"/>
</dbReference>
<protein>
    <submittedName>
        <fullName evidence="2">Uncharacterized protein</fullName>
    </submittedName>
</protein>
<evidence type="ECO:0000256" key="1">
    <source>
        <dbReference type="SAM" id="MobiDB-lite"/>
    </source>
</evidence>
<dbReference type="EMBL" id="SNRW01017231">
    <property type="protein sequence ID" value="KAA6368555.1"/>
    <property type="molecule type" value="Genomic_DNA"/>
</dbReference>
<dbReference type="Proteomes" id="UP000324800">
    <property type="component" value="Unassembled WGS sequence"/>
</dbReference>